<dbReference type="AlphaFoldDB" id="A0A226DX37"/>
<sequence>MNSSRIVALLLFVVALSKACAAITYANQSLVDTSANEMYSIDLKQGMCSQCIYQGCCQVNSTHYACCGTSTSYYCCSDRRSCCLAGYTCCGQYCCGSETYCNGGVCRQTGGGGGGSARIEIISAVGLVSGVILAKAVLG</sequence>
<evidence type="ECO:0000313" key="2">
    <source>
        <dbReference type="EMBL" id="OXA49251.1"/>
    </source>
</evidence>
<organism evidence="2 3">
    <name type="scientific">Folsomia candida</name>
    <name type="common">Springtail</name>
    <dbReference type="NCBI Taxonomy" id="158441"/>
    <lineage>
        <taxon>Eukaryota</taxon>
        <taxon>Metazoa</taxon>
        <taxon>Ecdysozoa</taxon>
        <taxon>Arthropoda</taxon>
        <taxon>Hexapoda</taxon>
        <taxon>Collembola</taxon>
        <taxon>Entomobryomorpha</taxon>
        <taxon>Isotomoidea</taxon>
        <taxon>Isotomidae</taxon>
        <taxon>Proisotominae</taxon>
        <taxon>Folsomia</taxon>
    </lineage>
</organism>
<keyword evidence="3" id="KW-1185">Reference proteome</keyword>
<keyword evidence="1" id="KW-0732">Signal</keyword>
<accession>A0A226DX37</accession>
<name>A0A226DX37_FOLCA</name>
<protein>
    <submittedName>
        <fullName evidence="2">Uncharacterized protein</fullName>
    </submittedName>
</protein>
<evidence type="ECO:0000313" key="3">
    <source>
        <dbReference type="Proteomes" id="UP000198287"/>
    </source>
</evidence>
<comment type="caution">
    <text evidence="2">The sequence shown here is derived from an EMBL/GenBank/DDBJ whole genome shotgun (WGS) entry which is preliminary data.</text>
</comment>
<feature type="chain" id="PRO_5012782040" evidence="1">
    <location>
        <begin position="22"/>
        <end position="139"/>
    </location>
</feature>
<dbReference type="Proteomes" id="UP000198287">
    <property type="component" value="Unassembled WGS sequence"/>
</dbReference>
<dbReference type="EMBL" id="LNIX01000010">
    <property type="protein sequence ID" value="OXA49251.1"/>
    <property type="molecule type" value="Genomic_DNA"/>
</dbReference>
<proteinExistence type="predicted"/>
<feature type="signal peptide" evidence="1">
    <location>
        <begin position="1"/>
        <end position="21"/>
    </location>
</feature>
<reference evidence="2 3" key="1">
    <citation type="submission" date="2015-12" db="EMBL/GenBank/DDBJ databases">
        <title>The genome of Folsomia candida.</title>
        <authorList>
            <person name="Faddeeva A."/>
            <person name="Derks M.F."/>
            <person name="Anvar Y."/>
            <person name="Smit S."/>
            <person name="Van Straalen N."/>
            <person name="Roelofs D."/>
        </authorList>
    </citation>
    <scope>NUCLEOTIDE SEQUENCE [LARGE SCALE GENOMIC DNA]</scope>
    <source>
        <strain evidence="2 3">VU population</strain>
        <tissue evidence="2">Whole body</tissue>
    </source>
</reference>
<gene>
    <name evidence="2" type="ORF">Fcan01_15354</name>
</gene>
<evidence type="ECO:0000256" key="1">
    <source>
        <dbReference type="SAM" id="SignalP"/>
    </source>
</evidence>